<accession>A0A4C1X5J6</accession>
<keyword evidence="2" id="KW-1185">Reference proteome</keyword>
<sequence length="108" mass="11775">MFHLSGHAHGAIYLHAQVSHPGLPFHLLSPEFQLRWHGKLLAGQKAAVFVTFTATRHLSSQSGSRSRILWSLAAARSARRVDAKYALSSTYSASTRCPPPSLGVDLRA</sequence>
<protein>
    <submittedName>
        <fullName evidence="1">Uncharacterized protein</fullName>
    </submittedName>
</protein>
<dbReference type="Proteomes" id="UP000299102">
    <property type="component" value="Unassembled WGS sequence"/>
</dbReference>
<organism evidence="1 2">
    <name type="scientific">Eumeta variegata</name>
    <name type="common">Bagworm moth</name>
    <name type="synonym">Eumeta japonica</name>
    <dbReference type="NCBI Taxonomy" id="151549"/>
    <lineage>
        <taxon>Eukaryota</taxon>
        <taxon>Metazoa</taxon>
        <taxon>Ecdysozoa</taxon>
        <taxon>Arthropoda</taxon>
        <taxon>Hexapoda</taxon>
        <taxon>Insecta</taxon>
        <taxon>Pterygota</taxon>
        <taxon>Neoptera</taxon>
        <taxon>Endopterygota</taxon>
        <taxon>Lepidoptera</taxon>
        <taxon>Glossata</taxon>
        <taxon>Ditrysia</taxon>
        <taxon>Tineoidea</taxon>
        <taxon>Psychidae</taxon>
        <taxon>Oiketicinae</taxon>
        <taxon>Eumeta</taxon>
    </lineage>
</organism>
<comment type="caution">
    <text evidence="1">The sequence shown here is derived from an EMBL/GenBank/DDBJ whole genome shotgun (WGS) entry which is preliminary data.</text>
</comment>
<dbReference type="AlphaFoldDB" id="A0A4C1X5J6"/>
<reference evidence="1 2" key="1">
    <citation type="journal article" date="2019" name="Commun. Biol.">
        <title>The bagworm genome reveals a unique fibroin gene that provides high tensile strength.</title>
        <authorList>
            <person name="Kono N."/>
            <person name="Nakamura H."/>
            <person name="Ohtoshi R."/>
            <person name="Tomita M."/>
            <person name="Numata K."/>
            <person name="Arakawa K."/>
        </authorList>
    </citation>
    <scope>NUCLEOTIDE SEQUENCE [LARGE SCALE GENOMIC DNA]</scope>
</reference>
<dbReference type="EMBL" id="BGZK01000750">
    <property type="protein sequence ID" value="GBP59031.1"/>
    <property type="molecule type" value="Genomic_DNA"/>
</dbReference>
<gene>
    <name evidence="1" type="ORF">EVAR_15034_1</name>
</gene>
<evidence type="ECO:0000313" key="2">
    <source>
        <dbReference type="Proteomes" id="UP000299102"/>
    </source>
</evidence>
<evidence type="ECO:0000313" key="1">
    <source>
        <dbReference type="EMBL" id="GBP59031.1"/>
    </source>
</evidence>
<proteinExistence type="predicted"/>
<name>A0A4C1X5J6_EUMVA</name>